<feature type="repeat" description="ANK" evidence="3">
    <location>
        <begin position="1193"/>
        <end position="1225"/>
    </location>
</feature>
<feature type="repeat" description="ANK" evidence="3">
    <location>
        <begin position="1160"/>
        <end position="1192"/>
    </location>
</feature>
<dbReference type="EMBL" id="JABEXW010000224">
    <property type="protein sequence ID" value="KAF4967772.1"/>
    <property type="molecule type" value="Genomic_DNA"/>
</dbReference>
<dbReference type="Proteomes" id="UP000622797">
    <property type="component" value="Unassembled WGS sequence"/>
</dbReference>
<dbReference type="GO" id="GO:0009116">
    <property type="term" value="P:nucleoside metabolic process"/>
    <property type="evidence" value="ECO:0007669"/>
    <property type="project" value="InterPro"/>
</dbReference>
<keyword evidence="1" id="KW-0677">Repeat</keyword>
<evidence type="ECO:0000259" key="5">
    <source>
        <dbReference type="Pfam" id="PF01048"/>
    </source>
</evidence>
<dbReference type="Gene3D" id="3.40.50.1580">
    <property type="entry name" value="Nucleoside phosphorylase domain"/>
    <property type="match status" value="1"/>
</dbReference>
<accession>A0A8H4XAB9</accession>
<dbReference type="InterPro" id="IPR002110">
    <property type="entry name" value="Ankyrin_rpt"/>
</dbReference>
<name>A0A8H4XAB9_9HYPO</name>
<dbReference type="Pfam" id="PF12796">
    <property type="entry name" value="Ank_2"/>
    <property type="match status" value="3"/>
</dbReference>
<gene>
    <name evidence="7" type="ORF">FSARC_4746</name>
</gene>
<reference evidence="7" key="1">
    <citation type="journal article" date="2020" name="BMC Genomics">
        <title>Correction to: Identification and distribution of gene clusters required for synthesis of sphingolipid metabolism inhibitors in diverse species of the filamentous fungus Fusarium.</title>
        <authorList>
            <person name="Kim H.S."/>
            <person name="Lohmar J.M."/>
            <person name="Busman M."/>
            <person name="Brown D.W."/>
            <person name="Naumann T.A."/>
            <person name="Divon H.H."/>
            <person name="Lysoe E."/>
            <person name="Uhlig S."/>
            <person name="Proctor R.H."/>
        </authorList>
    </citation>
    <scope>NUCLEOTIDE SEQUENCE</scope>
    <source>
        <strain evidence="7">NRRL 20472</strain>
    </source>
</reference>
<dbReference type="SUPFAM" id="SSF52540">
    <property type="entry name" value="P-loop containing nucleoside triphosphate hydrolases"/>
    <property type="match status" value="1"/>
</dbReference>
<feature type="repeat" description="ANK" evidence="3">
    <location>
        <begin position="1093"/>
        <end position="1125"/>
    </location>
</feature>
<dbReference type="OrthoDB" id="194358at2759"/>
<dbReference type="PROSITE" id="PS50297">
    <property type="entry name" value="ANK_REP_REGION"/>
    <property type="match status" value="6"/>
</dbReference>
<organism evidence="7 8">
    <name type="scientific">Fusarium sarcochroum</name>
    <dbReference type="NCBI Taxonomy" id="1208366"/>
    <lineage>
        <taxon>Eukaryota</taxon>
        <taxon>Fungi</taxon>
        <taxon>Dikarya</taxon>
        <taxon>Ascomycota</taxon>
        <taxon>Pezizomycotina</taxon>
        <taxon>Sordariomycetes</taxon>
        <taxon>Hypocreomycetidae</taxon>
        <taxon>Hypocreales</taxon>
        <taxon>Nectriaceae</taxon>
        <taxon>Fusarium</taxon>
        <taxon>Fusarium lateritium species complex</taxon>
    </lineage>
</organism>
<feature type="repeat" description="ANK" evidence="3">
    <location>
        <begin position="995"/>
        <end position="1027"/>
    </location>
</feature>
<evidence type="ECO:0008006" key="9">
    <source>
        <dbReference type="Google" id="ProtNLM"/>
    </source>
</evidence>
<proteinExistence type="predicted"/>
<dbReference type="Gene3D" id="1.25.40.20">
    <property type="entry name" value="Ankyrin repeat-containing domain"/>
    <property type="match status" value="1"/>
</dbReference>
<dbReference type="PANTHER" id="PTHR24198:SF165">
    <property type="entry name" value="ANKYRIN REPEAT-CONTAINING PROTEIN-RELATED"/>
    <property type="match status" value="1"/>
</dbReference>
<dbReference type="InterPro" id="IPR000845">
    <property type="entry name" value="Nucleoside_phosphorylase_d"/>
</dbReference>
<dbReference type="AlphaFoldDB" id="A0A8H4XAB9"/>
<dbReference type="InterPro" id="IPR035994">
    <property type="entry name" value="Nucleoside_phosphorylase_sf"/>
</dbReference>
<feature type="domain" description="Nucleoside phosphorylase" evidence="5">
    <location>
        <begin position="39"/>
        <end position="309"/>
    </location>
</feature>
<reference evidence="7" key="2">
    <citation type="submission" date="2020-05" db="EMBL/GenBank/DDBJ databases">
        <authorList>
            <person name="Kim H.-S."/>
            <person name="Proctor R.H."/>
            <person name="Brown D.W."/>
        </authorList>
    </citation>
    <scope>NUCLEOTIDE SEQUENCE</scope>
    <source>
        <strain evidence="7">NRRL 20472</strain>
    </source>
</reference>
<evidence type="ECO:0000313" key="7">
    <source>
        <dbReference type="EMBL" id="KAF4967772.1"/>
    </source>
</evidence>
<protein>
    <recommendedName>
        <fullName evidence="9">Nucleoside phosphorylase domain-containing protein</fullName>
    </recommendedName>
</protein>
<dbReference type="GO" id="GO:0003824">
    <property type="term" value="F:catalytic activity"/>
    <property type="evidence" value="ECO:0007669"/>
    <property type="project" value="InterPro"/>
</dbReference>
<dbReference type="Pfam" id="PF01048">
    <property type="entry name" value="PNP_UDP_1"/>
    <property type="match status" value="1"/>
</dbReference>
<keyword evidence="2 3" id="KW-0040">ANK repeat</keyword>
<dbReference type="Pfam" id="PF24883">
    <property type="entry name" value="NPHP3_N"/>
    <property type="match status" value="1"/>
</dbReference>
<feature type="repeat" description="ANK" evidence="3">
    <location>
        <begin position="1028"/>
        <end position="1060"/>
    </location>
</feature>
<evidence type="ECO:0000256" key="1">
    <source>
        <dbReference type="ARBA" id="ARBA00022737"/>
    </source>
</evidence>
<dbReference type="InterPro" id="IPR036770">
    <property type="entry name" value="Ankyrin_rpt-contain_sf"/>
</dbReference>
<dbReference type="PROSITE" id="PS50088">
    <property type="entry name" value="ANK_REPEAT"/>
    <property type="match status" value="6"/>
</dbReference>
<feature type="repeat" description="ANK" evidence="3">
    <location>
        <begin position="1126"/>
        <end position="1159"/>
    </location>
</feature>
<dbReference type="InterPro" id="IPR027417">
    <property type="entry name" value="P-loop_NTPase"/>
</dbReference>
<dbReference type="SMART" id="SM00248">
    <property type="entry name" value="ANK"/>
    <property type="match status" value="10"/>
</dbReference>
<keyword evidence="8" id="KW-1185">Reference proteome</keyword>
<evidence type="ECO:0000256" key="4">
    <source>
        <dbReference type="SAM" id="MobiDB-lite"/>
    </source>
</evidence>
<evidence type="ECO:0000259" key="6">
    <source>
        <dbReference type="Pfam" id="PF24883"/>
    </source>
</evidence>
<dbReference type="SUPFAM" id="SSF48403">
    <property type="entry name" value="Ankyrin repeat"/>
    <property type="match status" value="1"/>
</dbReference>
<comment type="caution">
    <text evidence="7">The sequence shown here is derived from an EMBL/GenBank/DDBJ whole genome shotgun (WGS) entry which is preliminary data.</text>
</comment>
<dbReference type="PANTHER" id="PTHR24198">
    <property type="entry name" value="ANKYRIN REPEAT AND PROTEIN KINASE DOMAIN-CONTAINING PROTEIN"/>
    <property type="match status" value="1"/>
</dbReference>
<sequence>MSCRQLPDSDDEARSRPPKRRKTSRLDMQTCLPYYRYTVAWICALHTELAAARAMLDEIHQDLPRCANDDNTYTLGSIEQHNVVISCSPQYGTNHAANVLTNMTRTFPSIQFGLVVGIGGGVPGKVDIRLGDIVVGTRVMQYDLEKVMTGGEIQRIATPKFPESFLRSAVMALRARHELQPSRVPTILQERMSSHAEYCHPRTPDRLFRASYRHRDSAFECHDCDQSQLKERETRRNQDPMIHHGGIASGNRVMKDAAVRDHLARELDVVCFEMEAAGLMDVLPCLPIRGICDYSDSHKSKEWQRYAAATAGAYAREFLEVLAPGYNATREPCSTASSVRLEQNDSINRRKQLLESLKFQQIHARKADIKTAYSKTCQWFLGHPDYLDWLDPGKRQRHHGFLWIRGKPGVGKSTIMKFIYTRMKKKDQPQKTLTSSFFFNARGDDVEKSVSGMYRSLLLQLLEGFPDLQRALDDDDLVPRNQKTCHSLNVLKDLFRAAVSFLGNRSCTCFVDALDECDEQQVMDMIEFFEEISEQCTENGVKLQFCFSSRHYPYFDIRTGVRLTLESQAGHTKDLESYINSHLQIGNSALIAELKPTILEKAAGIFLWVALVVRILNRENRRGRPAVRKRLAEVPSGLSDLFKDLLMRDQEDMNGLLLSILWILFVQRPLRPGEYYHALWFELSPEDLADLEMLDTNGLESSDRYNKFVISSSKGLAEISKAGVPTVQFIHESVRDFLIKDKGFHELWPELGADWESRSHERLKSCCNAYIHHQKVKESLHAQRFEATLINREDILKQYPLLEYASLFLLSHSNAAAGAICQRQFLNKFHVPYWIHAFNIFRKSMARYTQEADILYILADNGLSSLIRTRLEEDPNIDIPGERFRYPLLAAMAKNNKDSVVALLCLSSSFYDGTDVTAGLTPRLNIVRKQHTPFSWTCEQGYFSIAKILFHKGAYIDKINEESWVGLVGALDNEHMGVAMWLIEKGAAIETKDISGQTLLLLAARRGDEAIMRLLLNKAADIKTKDKSGRTPLFWAATRRDIAMAQLLLDEGADIKPDRTGQMLLLLFAKSGRKDTLQLLLDIGLGIETRDEVGQTPLLLAAEQGNMATMQLLLEKGADIEATNCRGQTALSQAIEERVDETAVQLLLDNRADVDTRDGLGITPLLLAIEQGDAALAERLLKKGADTKTKDILGRTALSQAVCAGHAAMVQLLINMGQDIKTEDYYGFNLPQQATRRGHRTVEQLLYTEAHHQGYEYPPTVDDQSF</sequence>
<evidence type="ECO:0000313" key="8">
    <source>
        <dbReference type="Proteomes" id="UP000622797"/>
    </source>
</evidence>
<feature type="region of interest" description="Disordered" evidence="4">
    <location>
        <begin position="1"/>
        <end position="23"/>
    </location>
</feature>
<dbReference type="InterPro" id="IPR056884">
    <property type="entry name" value="NPHP3-like_N"/>
</dbReference>
<dbReference type="Gene3D" id="3.40.50.300">
    <property type="entry name" value="P-loop containing nucleotide triphosphate hydrolases"/>
    <property type="match status" value="1"/>
</dbReference>
<feature type="domain" description="Nephrocystin 3-like N-terminal" evidence="6">
    <location>
        <begin position="376"/>
        <end position="550"/>
    </location>
</feature>
<dbReference type="SUPFAM" id="SSF53167">
    <property type="entry name" value="Purine and uridine phosphorylases"/>
    <property type="match status" value="1"/>
</dbReference>
<evidence type="ECO:0000256" key="3">
    <source>
        <dbReference type="PROSITE-ProRule" id="PRU00023"/>
    </source>
</evidence>
<evidence type="ECO:0000256" key="2">
    <source>
        <dbReference type="ARBA" id="ARBA00023043"/>
    </source>
</evidence>